<dbReference type="OrthoDB" id="9771846at2"/>
<dbReference type="Proteomes" id="UP000031866">
    <property type="component" value="Chromosome"/>
</dbReference>
<dbReference type="EMBL" id="CP010086">
    <property type="protein sequence ID" value="AJG99507.1"/>
    <property type="molecule type" value="Genomic_DNA"/>
</dbReference>
<dbReference type="AlphaFoldDB" id="A0A0B5QNA5"/>
<evidence type="ECO:0000313" key="1">
    <source>
        <dbReference type="EMBL" id="AJG99507.1"/>
    </source>
</evidence>
<dbReference type="InterPro" id="IPR021466">
    <property type="entry name" value="Put_rhamnosyl_transferase"/>
</dbReference>
<proteinExistence type="predicted"/>
<name>A0A0B5QNA5_CLOBE</name>
<accession>A0A0B5QNA5</accession>
<dbReference type="RefSeq" id="WP_052482846.1">
    <property type="nucleotide sequence ID" value="NZ_CP010086.2"/>
</dbReference>
<evidence type="ECO:0000313" key="2">
    <source>
        <dbReference type="Proteomes" id="UP000031866"/>
    </source>
</evidence>
<evidence type="ECO:0008006" key="3">
    <source>
        <dbReference type="Google" id="ProtNLM"/>
    </source>
</evidence>
<dbReference type="Pfam" id="PF11316">
    <property type="entry name" value="Rhamno_transf"/>
    <property type="match status" value="1"/>
</dbReference>
<dbReference type="STRING" id="1520.LF65_02937"/>
<reference evidence="2" key="1">
    <citation type="submission" date="2014-12" db="EMBL/GenBank/DDBJ databases">
        <title>Genome sequence of Clostridium beijerinckii strain 59B.</title>
        <authorList>
            <person name="Little G.T."/>
            <person name="Minton N.P."/>
        </authorList>
    </citation>
    <scope>NUCLEOTIDE SEQUENCE [LARGE SCALE GENOMIC DNA]</scope>
    <source>
        <strain evidence="2">59B</strain>
    </source>
</reference>
<sequence length="242" mass="29228">MKNRTVIITSMFNVKPYIQNGRDRYTKEWINYRIKVFQEFTLRSLKLQTNQDFNFFLCYEDATDELIKSALNKYDPLPSNFHFVMKSKYREEIKEYLKDYEYVYFVRLDSDDAYHKTFIQQLYDYNPKPETVSLINRSGYIYDSVNKSIGKCYCKVVTFYTFIYKTKDYLNGKIYSPDFTDIDNEQYIAIRVPHEFIEKRNYLWHVHGKNTITSFNNWFTQVDDASDDIEVVNKIIPEYIGE</sequence>
<protein>
    <recommendedName>
        <fullName evidence="3">Rhamnosyl transferase</fullName>
    </recommendedName>
</protein>
<organism evidence="1 2">
    <name type="scientific">Clostridium beijerinckii</name>
    <name type="common">Clostridium MP</name>
    <dbReference type="NCBI Taxonomy" id="1520"/>
    <lineage>
        <taxon>Bacteria</taxon>
        <taxon>Bacillati</taxon>
        <taxon>Bacillota</taxon>
        <taxon>Clostridia</taxon>
        <taxon>Eubacteriales</taxon>
        <taxon>Clostridiaceae</taxon>
        <taxon>Clostridium</taxon>
    </lineage>
</organism>
<dbReference type="KEGG" id="cbei:LF65_02937"/>
<gene>
    <name evidence="1" type="ORF">LF65_02937</name>
</gene>